<sequence length="300" mass="34589">MVSSRQIHREERVESSTQYSLSFSSLARTSVRKQAKWNNLLGLSSLSLDRTTLFSYPLSNPLENCFPRSSPEFICWWWKCLQQLKFFVCCFGKGFPENICCEHHVALAPLLQFHINNCGDPFTENPVEFHSKDFEVSVLDWFAKLWEIEKDEYWGYVTHGGTEGNIHVASLPSENIVNGNIKKVVKVTPPVPRKKLQLAVIEPGLGSGVSSPDYILDNYLKTLTQRDKYHLGFPENICYDHHVALTPLLQFHLNNCGDPLMKNHMDFHSKDFEVTVLDWFAKLWEIEKDEYWGYVTHGGT</sequence>
<proteinExistence type="inferred from homology"/>
<dbReference type="EMBL" id="JBANQN010000008">
    <property type="protein sequence ID" value="KAK6781932.1"/>
    <property type="molecule type" value="Genomic_DNA"/>
</dbReference>
<dbReference type="AlphaFoldDB" id="A0AAN8Y784"/>
<evidence type="ECO:0000313" key="3">
    <source>
        <dbReference type="EMBL" id="KAK6781932.1"/>
    </source>
</evidence>
<evidence type="ECO:0000256" key="1">
    <source>
        <dbReference type="ARBA" id="ARBA00009533"/>
    </source>
</evidence>
<evidence type="ECO:0000313" key="4">
    <source>
        <dbReference type="Proteomes" id="UP001371456"/>
    </source>
</evidence>
<name>A0AAN8Y784_SOLBU</name>
<keyword evidence="2" id="KW-0456">Lyase</keyword>
<dbReference type="GO" id="GO:0016831">
    <property type="term" value="F:carboxy-lyase activity"/>
    <property type="evidence" value="ECO:0007669"/>
    <property type="project" value="UniProtKB-KW"/>
</dbReference>
<reference evidence="3 4" key="1">
    <citation type="submission" date="2024-02" db="EMBL/GenBank/DDBJ databases">
        <title>de novo genome assembly of Solanum bulbocastanum strain 11H21.</title>
        <authorList>
            <person name="Hosaka A.J."/>
        </authorList>
    </citation>
    <scope>NUCLEOTIDE SEQUENCE [LARGE SCALE GENOMIC DNA]</scope>
    <source>
        <tissue evidence="3">Young leaves</tissue>
    </source>
</reference>
<gene>
    <name evidence="3" type="ORF">RDI58_019728</name>
</gene>
<accession>A0AAN8Y784</accession>
<dbReference type="SUPFAM" id="SSF53383">
    <property type="entry name" value="PLP-dependent transferases"/>
    <property type="match status" value="1"/>
</dbReference>
<dbReference type="Gene3D" id="3.40.640.10">
    <property type="entry name" value="Type I PLP-dependent aspartate aminotransferase-like (Major domain)"/>
    <property type="match status" value="1"/>
</dbReference>
<dbReference type="InterPro" id="IPR015424">
    <property type="entry name" value="PyrdxlP-dep_Trfase"/>
</dbReference>
<organism evidence="3 4">
    <name type="scientific">Solanum bulbocastanum</name>
    <name type="common">Wild potato</name>
    <dbReference type="NCBI Taxonomy" id="147425"/>
    <lineage>
        <taxon>Eukaryota</taxon>
        <taxon>Viridiplantae</taxon>
        <taxon>Streptophyta</taxon>
        <taxon>Embryophyta</taxon>
        <taxon>Tracheophyta</taxon>
        <taxon>Spermatophyta</taxon>
        <taxon>Magnoliopsida</taxon>
        <taxon>eudicotyledons</taxon>
        <taxon>Gunneridae</taxon>
        <taxon>Pentapetalae</taxon>
        <taxon>asterids</taxon>
        <taxon>lamiids</taxon>
        <taxon>Solanales</taxon>
        <taxon>Solanaceae</taxon>
        <taxon>Solanoideae</taxon>
        <taxon>Solaneae</taxon>
        <taxon>Solanum</taxon>
    </lineage>
</organism>
<keyword evidence="2" id="KW-0210">Decarboxylase</keyword>
<dbReference type="PANTHER" id="PTHR46101:SF12">
    <property type="entry name" value="AROMATIC AMINO ACID DECARBOXYLASE 1A"/>
    <property type="match status" value="1"/>
</dbReference>
<dbReference type="PANTHER" id="PTHR46101">
    <property type="match status" value="1"/>
</dbReference>
<dbReference type="Proteomes" id="UP001371456">
    <property type="component" value="Unassembled WGS sequence"/>
</dbReference>
<comment type="caution">
    <text evidence="3">The sequence shown here is derived from an EMBL/GenBank/DDBJ whole genome shotgun (WGS) entry which is preliminary data.</text>
</comment>
<dbReference type="InterPro" id="IPR051151">
    <property type="entry name" value="Group_II_Decarboxylase"/>
</dbReference>
<protein>
    <submittedName>
        <fullName evidence="3">Uncharacterized protein</fullName>
    </submittedName>
</protein>
<evidence type="ECO:0000256" key="2">
    <source>
        <dbReference type="ARBA" id="ARBA00022793"/>
    </source>
</evidence>
<keyword evidence="4" id="KW-1185">Reference proteome</keyword>
<comment type="similarity">
    <text evidence="1">Belongs to the group II decarboxylase family.</text>
</comment>
<dbReference type="InterPro" id="IPR015421">
    <property type="entry name" value="PyrdxlP-dep_Trfase_major"/>
</dbReference>